<dbReference type="CDD" id="cd20617">
    <property type="entry name" value="CYP1_2-like"/>
    <property type="match status" value="1"/>
</dbReference>
<dbReference type="SUPFAM" id="SSF48264">
    <property type="entry name" value="Cytochrome P450"/>
    <property type="match status" value="1"/>
</dbReference>
<evidence type="ECO:0000256" key="6">
    <source>
        <dbReference type="ARBA" id="ARBA00023033"/>
    </source>
</evidence>
<evidence type="ECO:0000256" key="8">
    <source>
        <dbReference type="RuleBase" id="RU000461"/>
    </source>
</evidence>
<keyword evidence="7 8" id="KW-0349">Heme</keyword>
<dbReference type="GO" id="GO:0005737">
    <property type="term" value="C:cytoplasm"/>
    <property type="evidence" value="ECO:0007669"/>
    <property type="project" value="TreeGrafter"/>
</dbReference>
<sequence length="452" mass="51720">MEDGFIKFHEKYGDVITFWSGDTPVIVLNTLELADEYMVRQGDVFVDRMEVPAMILLEDRNYGIINTSGDMWKTTRRFALKYFRDVGLGKSGMEEKILAEVSVVLDKLNKDIASGQEILMKTHTDVALGSVINLLICGQSFTADKNEAKFYEVQDCVYTANKMAENKMALLCFLMPFLLKVPVIGTAGMKVINKIKDLFKYIDEQTEEHLRTNDYTNELTEPRDFIDAFMLEKTRLEANGEQNHYFFDKQLRGTAIDLWFAGHDTTSATLNFTLGYLVLHQEIQKKVHDEIDANISSDRFVTMADRPNLPYLMAVLTESQRCANIIPLNPPRKTTEDINISGYDIKKGSIVFAQIAVIMQDEKHFKSPKTFNPDRFIDENGRFITHPAMLPFSLGKRACPGEALAKMEFFLLAANLLNQYRILPDKELPTLKKASATTIQPEEYYVRLEKRY</sequence>
<reference evidence="9" key="1">
    <citation type="submission" date="2020-09" db="EMBL/GenBank/DDBJ databases">
        <authorList>
            <person name="Kikuchi T."/>
        </authorList>
    </citation>
    <scope>NUCLEOTIDE SEQUENCE</scope>
    <source>
        <strain evidence="9">SH1</strain>
    </source>
</reference>
<keyword evidence="5 7" id="KW-0408">Iron</keyword>
<dbReference type="GO" id="GO:0006082">
    <property type="term" value="P:organic acid metabolic process"/>
    <property type="evidence" value="ECO:0007669"/>
    <property type="project" value="TreeGrafter"/>
</dbReference>
<keyword evidence="4 8" id="KW-0560">Oxidoreductase</keyword>
<dbReference type="GO" id="GO:0006805">
    <property type="term" value="P:xenobiotic metabolic process"/>
    <property type="evidence" value="ECO:0007669"/>
    <property type="project" value="TreeGrafter"/>
</dbReference>
<dbReference type="Gene3D" id="1.10.630.10">
    <property type="entry name" value="Cytochrome P450"/>
    <property type="match status" value="1"/>
</dbReference>
<dbReference type="PANTHER" id="PTHR24300:SF375">
    <property type="entry name" value="CYTOCHROME P450 FAMILY"/>
    <property type="match status" value="1"/>
</dbReference>
<dbReference type="PRINTS" id="PR00463">
    <property type="entry name" value="EP450I"/>
</dbReference>
<evidence type="ECO:0000313" key="10">
    <source>
        <dbReference type="Proteomes" id="UP000614601"/>
    </source>
</evidence>
<dbReference type="FunFam" id="1.10.630.10:FF:000036">
    <property type="entry name" value="CYtochrome P450 family"/>
    <property type="match status" value="1"/>
</dbReference>
<dbReference type="PROSITE" id="PS00086">
    <property type="entry name" value="CYTOCHROME_P450"/>
    <property type="match status" value="1"/>
</dbReference>
<dbReference type="PRINTS" id="PR00385">
    <property type="entry name" value="P450"/>
</dbReference>
<dbReference type="InterPro" id="IPR017972">
    <property type="entry name" value="Cyt_P450_CS"/>
</dbReference>
<dbReference type="Pfam" id="PF00067">
    <property type="entry name" value="p450"/>
    <property type="match status" value="1"/>
</dbReference>
<evidence type="ECO:0000313" key="9">
    <source>
        <dbReference type="EMBL" id="CAD5216364.1"/>
    </source>
</evidence>
<keyword evidence="6 8" id="KW-0503">Monooxygenase</keyword>
<gene>
    <name evidence="9" type="ORF">BOKJ2_LOCUS6556</name>
</gene>
<feature type="binding site" description="axial binding residue" evidence="7">
    <location>
        <position position="399"/>
    </location>
    <ligand>
        <name>heme</name>
        <dbReference type="ChEBI" id="CHEBI:30413"/>
    </ligand>
    <ligandPart>
        <name>Fe</name>
        <dbReference type="ChEBI" id="CHEBI:18248"/>
    </ligandPart>
</feature>
<comment type="caution">
    <text evidence="9">The sequence shown here is derived from an EMBL/GenBank/DDBJ whole genome shotgun (WGS) entry which is preliminary data.</text>
</comment>
<evidence type="ECO:0000256" key="5">
    <source>
        <dbReference type="ARBA" id="ARBA00023004"/>
    </source>
</evidence>
<evidence type="ECO:0000256" key="1">
    <source>
        <dbReference type="ARBA" id="ARBA00001971"/>
    </source>
</evidence>
<accession>A0A811KLA4</accession>
<dbReference type="InterPro" id="IPR001128">
    <property type="entry name" value="Cyt_P450"/>
</dbReference>
<dbReference type="GO" id="GO:0020037">
    <property type="term" value="F:heme binding"/>
    <property type="evidence" value="ECO:0007669"/>
    <property type="project" value="InterPro"/>
</dbReference>
<keyword evidence="3 7" id="KW-0479">Metal-binding</keyword>
<evidence type="ECO:0000256" key="2">
    <source>
        <dbReference type="ARBA" id="ARBA00010617"/>
    </source>
</evidence>
<proteinExistence type="inferred from homology"/>
<dbReference type="OrthoDB" id="2789670at2759"/>
<protein>
    <recommendedName>
        <fullName evidence="11">Cytochrome P450</fullName>
    </recommendedName>
</protein>
<name>A0A811KLA4_9BILA</name>
<evidence type="ECO:0000256" key="7">
    <source>
        <dbReference type="PIRSR" id="PIRSR602401-1"/>
    </source>
</evidence>
<organism evidence="9 10">
    <name type="scientific">Bursaphelenchus okinawaensis</name>
    <dbReference type="NCBI Taxonomy" id="465554"/>
    <lineage>
        <taxon>Eukaryota</taxon>
        <taxon>Metazoa</taxon>
        <taxon>Ecdysozoa</taxon>
        <taxon>Nematoda</taxon>
        <taxon>Chromadorea</taxon>
        <taxon>Rhabditida</taxon>
        <taxon>Tylenchina</taxon>
        <taxon>Tylenchomorpha</taxon>
        <taxon>Aphelenchoidea</taxon>
        <taxon>Aphelenchoididae</taxon>
        <taxon>Bursaphelenchus</taxon>
    </lineage>
</organism>
<dbReference type="InterPro" id="IPR002401">
    <property type="entry name" value="Cyt_P450_E_grp-I"/>
</dbReference>
<dbReference type="Proteomes" id="UP000614601">
    <property type="component" value="Unassembled WGS sequence"/>
</dbReference>
<dbReference type="EMBL" id="CAJFDH010000003">
    <property type="protein sequence ID" value="CAD5216364.1"/>
    <property type="molecule type" value="Genomic_DNA"/>
</dbReference>
<dbReference type="PANTHER" id="PTHR24300">
    <property type="entry name" value="CYTOCHROME P450 508A4-RELATED"/>
    <property type="match status" value="1"/>
</dbReference>
<dbReference type="InterPro" id="IPR050182">
    <property type="entry name" value="Cytochrome_P450_fam2"/>
</dbReference>
<dbReference type="InterPro" id="IPR036396">
    <property type="entry name" value="Cyt_P450_sf"/>
</dbReference>
<evidence type="ECO:0000256" key="4">
    <source>
        <dbReference type="ARBA" id="ARBA00023002"/>
    </source>
</evidence>
<dbReference type="AlphaFoldDB" id="A0A811KLA4"/>
<dbReference type="Proteomes" id="UP000783686">
    <property type="component" value="Unassembled WGS sequence"/>
</dbReference>
<evidence type="ECO:0000256" key="3">
    <source>
        <dbReference type="ARBA" id="ARBA00022723"/>
    </source>
</evidence>
<evidence type="ECO:0008006" key="11">
    <source>
        <dbReference type="Google" id="ProtNLM"/>
    </source>
</evidence>
<comment type="cofactor">
    <cofactor evidence="1 7">
        <name>heme</name>
        <dbReference type="ChEBI" id="CHEBI:30413"/>
    </cofactor>
</comment>
<dbReference type="GO" id="GO:0016712">
    <property type="term" value="F:oxidoreductase activity, acting on paired donors, with incorporation or reduction of molecular oxygen, reduced flavin or flavoprotein as one donor, and incorporation of one atom of oxygen"/>
    <property type="evidence" value="ECO:0007669"/>
    <property type="project" value="TreeGrafter"/>
</dbReference>
<dbReference type="EMBL" id="CAJFCW020000003">
    <property type="protein sequence ID" value="CAG9105805.1"/>
    <property type="molecule type" value="Genomic_DNA"/>
</dbReference>
<comment type="similarity">
    <text evidence="2 8">Belongs to the cytochrome P450 family.</text>
</comment>
<keyword evidence="10" id="KW-1185">Reference proteome</keyword>
<dbReference type="GO" id="GO:0005506">
    <property type="term" value="F:iron ion binding"/>
    <property type="evidence" value="ECO:0007669"/>
    <property type="project" value="InterPro"/>
</dbReference>